<keyword evidence="2" id="KW-0812">Transmembrane</keyword>
<evidence type="ECO:0000256" key="2">
    <source>
        <dbReference type="SAM" id="Phobius"/>
    </source>
</evidence>
<reference evidence="3 4" key="1">
    <citation type="journal article" date="2021" name="BMC Genomics">
        <title>Datura genome reveals duplications of psychoactive alkaloid biosynthetic genes and high mutation rate following tissue culture.</title>
        <authorList>
            <person name="Rajewski A."/>
            <person name="Carter-House D."/>
            <person name="Stajich J."/>
            <person name="Litt A."/>
        </authorList>
    </citation>
    <scope>NUCLEOTIDE SEQUENCE [LARGE SCALE GENOMIC DNA]</scope>
    <source>
        <strain evidence="3">AR-01</strain>
    </source>
</reference>
<dbReference type="Proteomes" id="UP000823775">
    <property type="component" value="Unassembled WGS sequence"/>
</dbReference>
<protein>
    <submittedName>
        <fullName evidence="3">Uncharacterized protein</fullName>
    </submittedName>
</protein>
<keyword evidence="1" id="KW-0813">Transport</keyword>
<name>A0ABS8V782_DATST</name>
<evidence type="ECO:0000256" key="1">
    <source>
        <dbReference type="ARBA" id="ARBA00022448"/>
    </source>
</evidence>
<keyword evidence="2" id="KW-1133">Transmembrane helix</keyword>
<feature type="transmembrane region" description="Helical" evidence="2">
    <location>
        <begin position="252"/>
        <end position="272"/>
    </location>
</feature>
<keyword evidence="2" id="KW-0472">Membrane</keyword>
<dbReference type="EMBL" id="JACEIK010003764">
    <property type="protein sequence ID" value="MCD9643040.1"/>
    <property type="molecule type" value="Genomic_DNA"/>
</dbReference>
<keyword evidence="4" id="KW-1185">Reference proteome</keyword>
<evidence type="ECO:0000313" key="4">
    <source>
        <dbReference type="Proteomes" id="UP000823775"/>
    </source>
</evidence>
<dbReference type="PANTHER" id="PTHR19241">
    <property type="entry name" value="ATP-BINDING CASSETTE TRANSPORTER"/>
    <property type="match status" value="1"/>
</dbReference>
<proteinExistence type="predicted"/>
<feature type="transmembrane region" description="Helical" evidence="2">
    <location>
        <begin position="212"/>
        <end position="240"/>
    </location>
</feature>
<gene>
    <name evidence="3" type="ORF">HAX54_030144</name>
</gene>
<evidence type="ECO:0000313" key="3">
    <source>
        <dbReference type="EMBL" id="MCD9643040.1"/>
    </source>
</evidence>
<sequence>MMKNGSADSFPMSFPVANALLPDSFPMSCDWTEREGFFLLVVLSLRDLWKTLLLLWQYIDIFIKAVALGEQTSIVVDYNLQGPRESALEFFEFMGFKCPSRKNVADFLQEYDYVSVTKFAEGFQSFHVGSALAQELAIPFDKRDNHPTTLSSSNYGMKKSELLKISFDWQMLLLKRNSVVLVFKVTQVMICESFFATENLNTCSSIRSILRVLLLVVEIDILFSIFQLFLIILITISVFFRSTMRHNTLEDGVVYLGALYFAILMVIFNGFLEVPMVIAKLPVL</sequence>
<accession>A0ABS8V782</accession>
<comment type="caution">
    <text evidence="3">The sequence shown here is derived from an EMBL/GenBank/DDBJ whole genome shotgun (WGS) entry which is preliminary data.</text>
</comment>
<organism evidence="3 4">
    <name type="scientific">Datura stramonium</name>
    <name type="common">Jimsonweed</name>
    <name type="synonym">Common thornapple</name>
    <dbReference type="NCBI Taxonomy" id="4076"/>
    <lineage>
        <taxon>Eukaryota</taxon>
        <taxon>Viridiplantae</taxon>
        <taxon>Streptophyta</taxon>
        <taxon>Embryophyta</taxon>
        <taxon>Tracheophyta</taxon>
        <taxon>Spermatophyta</taxon>
        <taxon>Magnoliopsida</taxon>
        <taxon>eudicotyledons</taxon>
        <taxon>Gunneridae</taxon>
        <taxon>Pentapetalae</taxon>
        <taxon>asterids</taxon>
        <taxon>lamiids</taxon>
        <taxon>Solanales</taxon>
        <taxon>Solanaceae</taxon>
        <taxon>Solanoideae</taxon>
        <taxon>Datureae</taxon>
        <taxon>Datura</taxon>
    </lineage>
</organism>